<evidence type="ECO:0000256" key="1">
    <source>
        <dbReference type="ARBA" id="ARBA00009460"/>
    </source>
</evidence>
<proteinExistence type="inferred from homology"/>
<dbReference type="PIRSF" id="PIRSF006221">
    <property type="entry name" value="Ketosamine-3-kinase"/>
    <property type="match status" value="1"/>
</dbReference>
<dbReference type="Proteomes" id="UP000290657">
    <property type="component" value="Unassembled WGS sequence"/>
</dbReference>
<gene>
    <name evidence="3" type="ORF">CRV04_02715</name>
</gene>
<organism evidence="3 4">
    <name type="scientific">Candidatus Marinarcus aquaticus</name>
    <dbReference type="NCBI Taxonomy" id="2044504"/>
    <lineage>
        <taxon>Bacteria</taxon>
        <taxon>Pseudomonadati</taxon>
        <taxon>Campylobacterota</taxon>
        <taxon>Epsilonproteobacteria</taxon>
        <taxon>Campylobacterales</taxon>
        <taxon>Arcobacteraceae</taxon>
        <taxon>Candidatus Marinarcus</taxon>
    </lineage>
</organism>
<evidence type="ECO:0000313" key="3">
    <source>
        <dbReference type="EMBL" id="RXJ59945.1"/>
    </source>
</evidence>
<protein>
    <submittedName>
        <fullName evidence="3">Fructosamine kinase</fullName>
    </submittedName>
</protein>
<evidence type="ECO:0000256" key="2">
    <source>
        <dbReference type="PIRNR" id="PIRNR006221"/>
    </source>
</evidence>
<name>A0A4Q0XSY7_9BACT</name>
<dbReference type="GO" id="GO:0016301">
    <property type="term" value="F:kinase activity"/>
    <property type="evidence" value="ECO:0007669"/>
    <property type="project" value="UniProtKB-UniRule"/>
</dbReference>
<dbReference type="EMBL" id="PDKN01000002">
    <property type="protein sequence ID" value="RXJ59945.1"/>
    <property type="molecule type" value="Genomic_DNA"/>
</dbReference>
<dbReference type="PANTHER" id="PTHR12149">
    <property type="entry name" value="FRUCTOSAMINE 3 KINASE-RELATED PROTEIN"/>
    <property type="match status" value="1"/>
</dbReference>
<keyword evidence="2 3" id="KW-0418">Kinase</keyword>
<dbReference type="OrthoDB" id="5291879at2"/>
<dbReference type="Gene3D" id="3.30.200.20">
    <property type="entry name" value="Phosphorylase Kinase, domain 1"/>
    <property type="match status" value="1"/>
</dbReference>
<dbReference type="Pfam" id="PF03881">
    <property type="entry name" value="Fructosamin_kin"/>
    <property type="match status" value="1"/>
</dbReference>
<comment type="caution">
    <text evidence="3">The sequence shown here is derived from an EMBL/GenBank/DDBJ whole genome shotgun (WGS) entry which is preliminary data.</text>
</comment>
<dbReference type="RefSeq" id="WP_128995144.1">
    <property type="nucleotide sequence ID" value="NZ_PDKN01000002.1"/>
</dbReference>
<keyword evidence="2" id="KW-0808">Transferase</keyword>
<reference evidence="3 4" key="1">
    <citation type="submission" date="2017-10" db="EMBL/GenBank/DDBJ databases">
        <title>Genomics of the genus Arcobacter.</title>
        <authorList>
            <person name="Perez-Cataluna A."/>
            <person name="Figueras M.J."/>
        </authorList>
    </citation>
    <scope>NUCLEOTIDE SEQUENCE [LARGE SCALE GENOMIC DNA]</scope>
    <source>
        <strain evidence="3 4">CECT 8987</strain>
    </source>
</reference>
<dbReference type="PANTHER" id="PTHR12149:SF8">
    <property type="entry name" value="PROTEIN-RIBULOSAMINE 3-KINASE"/>
    <property type="match status" value="1"/>
</dbReference>
<dbReference type="Gene3D" id="3.90.1200.10">
    <property type="match status" value="1"/>
</dbReference>
<dbReference type="InterPro" id="IPR016477">
    <property type="entry name" value="Fructo-/Ketosamine-3-kinase"/>
</dbReference>
<keyword evidence="4" id="KW-1185">Reference proteome</keyword>
<dbReference type="SUPFAM" id="SSF56112">
    <property type="entry name" value="Protein kinase-like (PK-like)"/>
    <property type="match status" value="1"/>
</dbReference>
<dbReference type="InterPro" id="IPR011009">
    <property type="entry name" value="Kinase-like_dom_sf"/>
</dbReference>
<sequence>MTTHTTRTLLSQSSIASIYKIHTKNETHILKESSDAKIVEIEAFMLNYLKKHGLNVPDIISMKDNLLTTQYIPAQSTLTTQHEEIIALQLSKLHQHTQETYGFEMNTTIGGYLQSNLTKKSWIDFFIEQRILSFAILAFEEGAIELDLLRRIESFTDKIPNYLYEPKQPSLLHGDVWNGNIIPTKESVYFIDPAIYYGHNEVELAFIKMFNTLGDVFYNTYDELNPIEKGFFEERVDIYNLYSYLVHVRAFGVSYMNGIERILKKFGF</sequence>
<accession>A0A4Q0XSY7</accession>
<comment type="similarity">
    <text evidence="1 2">Belongs to the fructosamine kinase family.</text>
</comment>
<evidence type="ECO:0000313" key="4">
    <source>
        <dbReference type="Proteomes" id="UP000290657"/>
    </source>
</evidence>
<dbReference type="AlphaFoldDB" id="A0A4Q0XSY7"/>